<sequence>MYEKDLKGEANSVLKKTLLLVLSAISLIFVTQVNQVSAASPVLPLPSSAHVYLKAGPFYILYTHPAAPYIDQNNRLLVPLRSLEELFGGSVSYLPESKTAQVEWLQHQFKFVVGSNLAEIDGKSYVMDTKPVMKNGAISLPIRLFLDETNLNYHWDNKLQVLVLDDDRILVGEPFTDFKGNDLKSTNIDNVFQIKSYSIEKSKYDTFALKITANNKSGKDIPKGKADIHPLVSYGKMYGGFATDSYSRPAYPAIPGVKAGEDVTIPQNFPLRDVEYIITVARVFK</sequence>
<keyword evidence="3" id="KW-1185">Reference proteome</keyword>
<dbReference type="InterPro" id="IPR036582">
    <property type="entry name" value="Mao_N_sf"/>
</dbReference>
<proteinExistence type="predicted"/>
<gene>
    <name evidence="2" type="ORF">J21TS7_51370</name>
</gene>
<dbReference type="RefSeq" id="WP_212985342.1">
    <property type="nucleotide sequence ID" value="NZ_BORU01000003.1"/>
</dbReference>
<dbReference type="SUPFAM" id="SSF55383">
    <property type="entry name" value="Copper amine oxidase, domain N"/>
    <property type="match status" value="1"/>
</dbReference>
<dbReference type="Pfam" id="PF07833">
    <property type="entry name" value="Cu_amine_oxidN1"/>
    <property type="match status" value="1"/>
</dbReference>
<dbReference type="Proteomes" id="UP000676601">
    <property type="component" value="Unassembled WGS sequence"/>
</dbReference>
<name>A0ABQ4LJX0_9BACL</name>
<dbReference type="Gene3D" id="3.30.457.10">
    <property type="entry name" value="Copper amine oxidase-like, N-terminal domain"/>
    <property type="match status" value="1"/>
</dbReference>
<evidence type="ECO:0000313" key="2">
    <source>
        <dbReference type="EMBL" id="GIO56819.1"/>
    </source>
</evidence>
<protein>
    <recommendedName>
        <fullName evidence="1">Copper amine oxidase-like N-terminal domain-containing protein</fullName>
    </recommendedName>
</protein>
<dbReference type="EMBL" id="BORU01000003">
    <property type="protein sequence ID" value="GIO56819.1"/>
    <property type="molecule type" value="Genomic_DNA"/>
</dbReference>
<dbReference type="InterPro" id="IPR012854">
    <property type="entry name" value="Cu_amine_oxidase-like_N"/>
</dbReference>
<accession>A0ABQ4LJX0</accession>
<feature type="domain" description="Copper amine oxidase-like N-terminal" evidence="1">
    <location>
        <begin position="64"/>
        <end position="161"/>
    </location>
</feature>
<organism evidence="2 3">
    <name type="scientific">Paenibacillus cineris</name>
    <dbReference type="NCBI Taxonomy" id="237530"/>
    <lineage>
        <taxon>Bacteria</taxon>
        <taxon>Bacillati</taxon>
        <taxon>Bacillota</taxon>
        <taxon>Bacilli</taxon>
        <taxon>Bacillales</taxon>
        <taxon>Paenibacillaceae</taxon>
        <taxon>Paenibacillus</taxon>
    </lineage>
</organism>
<comment type="caution">
    <text evidence="2">The sequence shown here is derived from an EMBL/GenBank/DDBJ whole genome shotgun (WGS) entry which is preliminary data.</text>
</comment>
<reference evidence="2 3" key="1">
    <citation type="submission" date="2021-03" db="EMBL/GenBank/DDBJ databases">
        <title>Antimicrobial resistance genes in bacteria isolated from Japanese honey, and their potential for conferring macrolide and lincosamide resistance in the American foulbrood pathogen Paenibacillus larvae.</title>
        <authorList>
            <person name="Okamoto M."/>
            <person name="Kumagai M."/>
            <person name="Kanamori H."/>
            <person name="Takamatsu D."/>
        </authorList>
    </citation>
    <scope>NUCLEOTIDE SEQUENCE [LARGE SCALE GENOMIC DNA]</scope>
    <source>
        <strain evidence="2 3">J21TS7</strain>
    </source>
</reference>
<evidence type="ECO:0000313" key="3">
    <source>
        <dbReference type="Proteomes" id="UP000676601"/>
    </source>
</evidence>
<evidence type="ECO:0000259" key="1">
    <source>
        <dbReference type="Pfam" id="PF07833"/>
    </source>
</evidence>